<evidence type="ECO:0000256" key="1">
    <source>
        <dbReference type="SAM" id="SignalP"/>
    </source>
</evidence>
<evidence type="ECO:0000313" key="2">
    <source>
        <dbReference type="EMBL" id="OBQ56320.1"/>
    </source>
</evidence>
<keyword evidence="1" id="KW-0732">Signal</keyword>
<keyword evidence="3" id="KW-1185">Reference proteome</keyword>
<dbReference type="InterPro" id="IPR006059">
    <property type="entry name" value="SBP"/>
</dbReference>
<dbReference type="InterPro" id="IPR027020">
    <property type="entry name" value="YnjB"/>
</dbReference>
<reference evidence="2 3" key="1">
    <citation type="submission" date="2015-01" db="EMBL/GenBank/DDBJ databases">
        <title>Desulfovibrio sp. JC271 draft genome sequence.</title>
        <authorList>
            <person name="Shivani Y."/>
            <person name="Subhash Y."/>
            <person name="Sasikala C."/>
            <person name="Ramana C.V."/>
        </authorList>
    </citation>
    <scope>NUCLEOTIDE SEQUENCE [LARGE SCALE GENOMIC DNA]</scope>
    <source>
        <strain evidence="2 3">JC271</strain>
    </source>
</reference>
<dbReference type="Gene3D" id="3.40.190.10">
    <property type="entry name" value="Periplasmic binding protein-like II"/>
    <property type="match status" value="2"/>
</dbReference>
<sequence>MNQLRYVVRSLYRFLLTGLCVVLMAVAAGCGGEEKQEAAGALSWDEHVAAAKGSTVRFYMYGGMNNVNDWIDGTIAPAVKEQYGIILERVPMSAPVFMNKMLTEKSAGKTKGSIDLLWINGENFKNARKADLLEGPVTQLLPNYAAYVNPVESATDFGFPVEGYEAPYGRAQFVFEYDRARTPNPPKSFAELKEWVKENPGRFTYPSPPDFTGSAFIRQAFYAVTGGHEQYLNGFDQALYDANAPKLWAYLNDIAPYLWQEGKAYPKDPAFQATLFSRGEIDIMMAYHPTHAQNRIHDGTYPESVRTYVMEEGSIYNTHFTAIPKNAPNKSGALVVMNYLLSPEAQLSKFSPEVWGDFPVLDMNKLSQEQAAAFTAVELGIATLKPKELSDAAVPEIPSEWLEALEQGWEKHVLKK</sequence>
<feature type="chain" id="PRO_5008600785" evidence="1">
    <location>
        <begin position="28"/>
        <end position="416"/>
    </location>
</feature>
<dbReference type="Pfam" id="PF13416">
    <property type="entry name" value="SBP_bac_8"/>
    <property type="match status" value="1"/>
</dbReference>
<evidence type="ECO:0000313" key="3">
    <source>
        <dbReference type="Proteomes" id="UP000091979"/>
    </source>
</evidence>
<gene>
    <name evidence="2" type="ORF">SP90_02975</name>
</gene>
<dbReference type="NCBIfam" id="NF008633">
    <property type="entry name" value="PRK11622.1"/>
    <property type="match status" value="1"/>
</dbReference>
<proteinExistence type="predicted"/>
<dbReference type="EMBL" id="JXMS01000003">
    <property type="protein sequence ID" value="OBQ56320.1"/>
    <property type="molecule type" value="Genomic_DNA"/>
</dbReference>
<organism evidence="2 3">
    <name type="scientific">Halodesulfovibrio spirochaetisodalis</name>
    <dbReference type="NCBI Taxonomy" id="1560234"/>
    <lineage>
        <taxon>Bacteria</taxon>
        <taxon>Pseudomonadati</taxon>
        <taxon>Thermodesulfobacteriota</taxon>
        <taxon>Desulfovibrionia</taxon>
        <taxon>Desulfovibrionales</taxon>
        <taxon>Desulfovibrionaceae</taxon>
        <taxon>Halodesulfovibrio</taxon>
    </lineage>
</organism>
<feature type="signal peptide" evidence="1">
    <location>
        <begin position="1"/>
        <end position="27"/>
    </location>
</feature>
<protein>
    <submittedName>
        <fullName evidence="2">ABC transporter substrate-binding protein</fullName>
    </submittedName>
</protein>
<dbReference type="PIRSF" id="PIRSF029172">
    <property type="entry name" value="UCP029172_ABC_sbc_YnjB"/>
    <property type="match status" value="1"/>
</dbReference>
<dbReference type="AlphaFoldDB" id="A0A1B7XLB6"/>
<dbReference type="Proteomes" id="UP000091979">
    <property type="component" value="Unassembled WGS sequence"/>
</dbReference>
<dbReference type="STRING" id="1560234.SP90_02975"/>
<name>A0A1B7XLB6_9BACT</name>
<comment type="caution">
    <text evidence="2">The sequence shown here is derived from an EMBL/GenBank/DDBJ whole genome shotgun (WGS) entry which is preliminary data.</text>
</comment>
<dbReference type="PANTHER" id="PTHR42779:SF1">
    <property type="entry name" value="PROTEIN YNJB"/>
    <property type="match status" value="1"/>
</dbReference>
<dbReference type="SUPFAM" id="SSF53850">
    <property type="entry name" value="Periplasmic binding protein-like II"/>
    <property type="match status" value="1"/>
</dbReference>
<dbReference type="PROSITE" id="PS51257">
    <property type="entry name" value="PROKAR_LIPOPROTEIN"/>
    <property type="match status" value="1"/>
</dbReference>
<dbReference type="PANTHER" id="PTHR42779">
    <property type="entry name" value="PROTEIN YNJB"/>
    <property type="match status" value="1"/>
</dbReference>
<accession>A0A1B7XLB6</accession>
<dbReference type="PATRIC" id="fig|1560234.3.peg.2049"/>